<sequence>MNNELEMHKIFEKYYELSSIEWRKTIVGYEPLDKSIELPSGADRKTAIKISFKNKDWIRVYRIGNKVEWY</sequence>
<evidence type="ECO:0000313" key="2">
    <source>
        <dbReference type="Proteomes" id="UP000631418"/>
    </source>
</evidence>
<dbReference type="Proteomes" id="UP000631418">
    <property type="component" value="Unassembled WGS sequence"/>
</dbReference>
<name>A0A1W7LL07_CLOBE</name>
<dbReference type="AlphaFoldDB" id="A0A1W7LL07"/>
<protein>
    <submittedName>
        <fullName evidence="1">Uncharacterized protein</fullName>
    </submittedName>
</protein>
<comment type="caution">
    <text evidence="1">The sequence shown here is derived from an EMBL/GenBank/DDBJ whole genome shotgun (WGS) entry which is preliminary data.</text>
</comment>
<reference evidence="1" key="1">
    <citation type="submission" date="2020-11" db="EMBL/GenBank/DDBJ databases">
        <authorList>
            <person name="Thieme N."/>
            <person name="Liebl W."/>
            <person name="Zverlov V."/>
        </authorList>
    </citation>
    <scope>NUCLEOTIDE SEQUENCE</scope>
    <source>
        <strain evidence="1">NT08</strain>
    </source>
</reference>
<dbReference type="EMBL" id="JADOEF010000004">
    <property type="protein sequence ID" value="MBF7812223.1"/>
    <property type="molecule type" value="Genomic_DNA"/>
</dbReference>
<evidence type="ECO:0000313" key="1">
    <source>
        <dbReference type="EMBL" id="MBF7812223.1"/>
    </source>
</evidence>
<organism evidence="1 2">
    <name type="scientific">Clostridium beijerinckii</name>
    <name type="common">Clostridium MP</name>
    <dbReference type="NCBI Taxonomy" id="1520"/>
    <lineage>
        <taxon>Bacteria</taxon>
        <taxon>Bacillati</taxon>
        <taxon>Bacillota</taxon>
        <taxon>Clostridia</taxon>
        <taxon>Eubacteriales</taxon>
        <taxon>Clostridiaceae</taxon>
        <taxon>Clostridium</taxon>
    </lineage>
</organism>
<gene>
    <name evidence="1" type="ORF">IS491_26910</name>
</gene>
<accession>A0A1W7LL07</accession>
<dbReference type="RefSeq" id="WP_011968951.1">
    <property type="nucleotide sequence ID" value="NZ_CP073279.1"/>
</dbReference>
<proteinExistence type="predicted"/>